<dbReference type="SUPFAM" id="SSF64288">
    <property type="entry name" value="Chorismate lyase-like"/>
    <property type="match status" value="1"/>
</dbReference>
<dbReference type="GO" id="GO:0003700">
    <property type="term" value="F:DNA-binding transcription factor activity"/>
    <property type="evidence" value="ECO:0007669"/>
    <property type="project" value="InterPro"/>
</dbReference>
<dbReference type="Proteomes" id="UP000644699">
    <property type="component" value="Unassembled WGS sequence"/>
</dbReference>
<dbReference type="CDD" id="cd07377">
    <property type="entry name" value="WHTH_GntR"/>
    <property type="match status" value="1"/>
</dbReference>
<evidence type="ECO:0000256" key="3">
    <source>
        <dbReference type="ARBA" id="ARBA00023163"/>
    </source>
</evidence>
<proteinExistence type="predicted"/>
<evidence type="ECO:0000256" key="1">
    <source>
        <dbReference type="ARBA" id="ARBA00023015"/>
    </source>
</evidence>
<comment type="caution">
    <text evidence="5">The sequence shown here is derived from an EMBL/GenBank/DDBJ whole genome shotgun (WGS) entry which is preliminary data.</text>
</comment>
<dbReference type="Pfam" id="PF07702">
    <property type="entry name" value="UTRA"/>
    <property type="match status" value="1"/>
</dbReference>
<dbReference type="AlphaFoldDB" id="A0A916ZH76"/>
<dbReference type="RefSeq" id="WP_188907672.1">
    <property type="nucleotide sequence ID" value="NZ_BMIQ01000002.1"/>
</dbReference>
<dbReference type="InterPro" id="IPR028978">
    <property type="entry name" value="Chorismate_lyase_/UTRA_dom_sf"/>
</dbReference>
<name>A0A916ZH76_9HYPH</name>
<sequence length="248" mass="26277">MIGGEDGIARWRSVADGIRGMIAEAGGALERLPVEAELAARFGVNRHTVRRAIAALAAEGLLRAERGRGTFVAARPPRLSYPVGPRTRFSENVARAARRPGGRLIRADLVPADAALAGLLDLRPGAPLHRLETLSVADGVPLSVGTGWFPAERFPAIVAAYAETGSITLALKAHGIEDYRRRETRVTAERLSPADAELLASPPDGLALVSHGVDVDLGGCPIQANRTRAHADRVELVFDHAPPPREAG</sequence>
<protein>
    <submittedName>
        <fullName evidence="5">Phosphonate metabolism transcriptional regulator PhnF</fullName>
    </submittedName>
</protein>
<reference evidence="5" key="2">
    <citation type="submission" date="2020-09" db="EMBL/GenBank/DDBJ databases">
        <authorList>
            <person name="Sun Q."/>
            <person name="Zhou Y."/>
        </authorList>
    </citation>
    <scope>NUCLEOTIDE SEQUENCE</scope>
    <source>
        <strain evidence="5">CGMCC 1.15367</strain>
    </source>
</reference>
<dbReference type="Gene3D" id="3.40.1410.10">
    <property type="entry name" value="Chorismate lyase-like"/>
    <property type="match status" value="1"/>
</dbReference>
<accession>A0A916ZH76</accession>
<dbReference type="InterPro" id="IPR000524">
    <property type="entry name" value="Tscrpt_reg_HTH_GntR"/>
</dbReference>
<dbReference type="SUPFAM" id="SSF46785">
    <property type="entry name" value="Winged helix' DNA-binding domain"/>
    <property type="match status" value="1"/>
</dbReference>
<dbReference type="PANTHER" id="PTHR44846">
    <property type="entry name" value="MANNOSYL-D-GLYCERATE TRANSPORT/METABOLISM SYSTEM REPRESSOR MNGR-RELATED"/>
    <property type="match status" value="1"/>
</dbReference>
<dbReference type="Pfam" id="PF00392">
    <property type="entry name" value="GntR"/>
    <property type="match status" value="1"/>
</dbReference>
<dbReference type="GO" id="GO:0045892">
    <property type="term" value="P:negative regulation of DNA-templated transcription"/>
    <property type="evidence" value="ECO:0007669"/>
    <property type="project" value="TreeGrafter"/>
</dbReference>
<dbReference type="InterPro" id="IPR050679">
    <property type="entry name" value="Bact_HTH_transcr_reg"/>
</dbReference>
<dbReference type="PRINTS" id="PR00035">
    <property type="entry name" value="HTHGNTR"/>
</dbReference>
<dbReference type="SMART" id="SM00866">
    <property type="entry name" value="UTRA"/>
    <property type="match status" value="1"/>
</dbReference>
<dbReference type="InterPro" id="IPR011663">
    <property type="entry name" value="UTRA"/>
</dbReference>
<dbReference type="InterPro" id="IPR012702">
    <property type="entry name" value="CP_lyase_PhnF"/>
</dbReference>
<evidence type="ECO:0000313" key="5">
    <source>
        <dbReference type="EMBL" id="GGD97814.1"/>
    </source>
</evidence>
<evidence type="ECO:0000259" key="4">
    <source>
        <dbReference type="PROSITE" id="PS50949"/>
    </source>
</evidence>
<reference evidence="5" key="1">
    <citation type="journal article" date="2014" name="Int. J. Syst. Evol. Microbiol.">
        <title>Complete genome sequence of Corynebacterium casei LMG S-19264T (=DSM 44701T), isolated from a smear-ripened cheese.</title>
        <authorList>
            <consortium name="US DOE Joint Genome Institute (JGI-PGF)"/>
            <person name="Walter F."/>
            <person name="Albersmeier A."/>
            <person name="Kalinowski J."/>
            <person name="Ruckert C."/>
        </authorList>
    </citation>
    <scope>NUCLEOTIDE SEQUENCE</scope>
    <source>
        <strain evidence="5">CGMCC 1.15367</strain>
    </source>
</reference>
<dbReference type="SMART" id="SM00345">
    <property type="entry name" value="HTH_GNTR"/>
    <property type="match status" value="1"/>
</dbReference>
<keyword evidence="2" id="KW-0238">DNA-binding</keyword>
<evidence type="ECO:0000256" key="2">
    <source>
        <dbReference type="ARBA" id="ARBA00023125"/>
    </source>
</evidence>
<dbReference type="PANTHER" id="PTHR44846:SF1">
    <property type="entry name" value="MANNOSYL-D-GLYCERATE TRANSPORT_METABOLISM SYSTEM REPRESSOR MNGR-RELATED"/>
    <property type="match status" value="1"/>
</dbReference>
<evidence type="ECO:0000313" key="6">
    <source>
        <dbReference type="Proteomes" id="UP000644699"/>
    </source>
</evidence>
<dbReference type="NCBIfam" id="TIGR02325">
    <property type="entry name" value="C_P_lyase_phnF"/>
    <property type="match status" value="1"/>
</dbReference>
<keyword evidence="6" id="KW-1185">Reference proteome</keyword>
<gene>
    <name evidence="5" type="ORF">GCM10011390_15710</name>
</gene>
<dbReference type="InterPro" id="IPR036388">
    <property type="entry name" value="WH-like_DNA-bd_sf"/>
</dbReference>
<dbReference type="EMBL" id="BMIQ01000002">
    <property type="protein sequence ID" value="GGD97814.1"/>
    <property type="molecule type" value="Genomic_DNA"/>
</dbReference>
<organism evidence="5 6">
    <name type="scientific">Aureimonas endophytica</name>
    <dbReference type="NCBI Taxonomy" id="2027858"/>
    <lineage>
        <taxon>Bacteria</taxon>
        <taxon>Pseudomonadati</taxon>
        <taxon>Pseudomonadota</taxon>
        <taxon>Alphaproteobacteria</taxon>
        <taxon>Hyphomicrobiales</taxon>
        <taxon>Aurantimonadaceae</taxon>
        <taxon>Aureimonas</taxon>
    </lineage>
</organism>
<dbReference type="Gene3D" id="1.10.10.10">
    <property type="entry name" value="Winged helix-like DNA-binding domain superfamily/Winged helix DNA-binding domain"/>
    <property type="match status" value="1"/>
</dbReference>
<keyword evidence="1" id="KW-0805">Transcription regulation</keyword>
<keyword evidence="3" id="KW-0804">Transcription</keyword>
<dbReference type="GO" id="GO:0003677">
    <property type="term" value="F:DNA binding"/>
    <property type="evidence" value="ECO:0007669"/>
    <property type="project" value="UniProtKB-KW"/>
</dbReference>
<dbReference type="InterPro" id="IPR036390">
    <property type="entry name" value="WH_DNA-bd_sf"/>
</dbReference>
<dbReference type="PROSITE" id="PS50949">
    <property type="entry name" value="HTH_GNTR"/>
    <property type="match status" value="1"/>
</dbReference>
<feature type="domain" description="HTH gntR-type" evidence="4">
    <location>
        <begin position="8"/>
        <end position="75"/>
    </location>
</feature>